<dbReference type="Pfam" id="PF11566">
    <property type="entry name" value="PI31_Prot_N"/>
    <property type="match status" value="1"/>
</dbReference>
<keyword evidence="9" id="KW-0007">Acetylation</keyword>
<organism evidence="14 15">
    <name type="scientific">Paxillus rubicundulus Ve08.2h10</name>
    <dbReference type="NCBI Taxonomy" id="930991"/>
    <lineage>
        <taxon>Eukaryota</taxon>
        <taxon>Fungi</taxon>
        <taxon>Dikarya</taxon>
        <taxon>Basidiomycota</taxon>
        <taxon>Agaricomycotina</taxon>
        <taxon>Agaricomycetes</taxon>
        <taxon>Agaricomycetidae</taxon>
        <taxon>Boletales</taxon>
        <taxon>Paxilineae</taxon>
        <taxon>Paxillaceae</taxon>
        <taxon>Paxillus</taxon>
    </lineage>
</organism>
<accession>A0A0D0DYW9</accession>
<evidence type="ECO:0000313" key="15">
    <source>
        <dbReference type="Proteomes" id="UP000054538"/>
    </source>
</evidence>
<comment type="function">
    <text evidence="10">Plays an important role in control of proteasome function. Inhibits the hydrolysis of protein and peptide substrates by the 20S proteasome. Also inhibits the activation of the proteasome by the proteasome regulatory proteins PA700 and PA28.</text>
</comment>
<feature type="region of interest" description="Disordered" evidence="11">
    <location>
        <begin position="285"/>
        <end position="338"/>
    </location>
</feature>
<dbReference type="EMBL" id="KN825038">
    <property type="protein sequence ID" value="KIK95501.1"/>
    <property type="molecule type" value="Genomic_DNA"/>
</dbReference>
<dbReference type="PANTHER" id="PTHR13266:SF1">
    <property type="entry name" value="PROTEASOME INHIBITOR PI31 SUBUNIT"/>
    <property type="match status" value="1"/>
</dbReference>
<evidence type="ECO:0000259" key="13">
    <source>
        <dbReference type="Pfam" id="PF11566"/>
    </source>
</evidence>
<dbReference type="InterPro" id="IPR013886">
    <property type="entry name" value="PI31_Prot_C"/>
</dbReference>
<evidence type="ECO:0000256" key="7">
    <source>
        <dbReference type="ARBA" id="ARBA00022824"/>
    </source>
</evidence>
<dbReference type="Gene3D" id="3.40.1000.30">
    <property type="match status" value="1"/>
</dbReference>
<comment type="subcellular location">
    <subcellularLocation>
        <location evidence="2">Cytoplasm</location>
    </subcellularLocation>
    <subcellularLocation>
        <location evidence="1">Endoplasmic reticulum</location>
    </subcellularLocation>
</comment>
<evidence type="ECO:0000256" key="4">
    <source>
        <dbReference type="ARBA" id="ARBA00022481"/>
    </source>
</evidence>
<keyword evidence="5" id="KW-0963">Cytoplasm</keyword>
<reference evidence="15" key="2">
    <citation type="submission" date="2015-01" db="EMBL/GenBank/DDBJ databases">
        <title>Evolutionary Origins and Diversification of the Mycorrhizal Mutualists.</title>
        <authorList>
            <consortium name="DOE Joint Genome Institute"/>
            <consortium name="Mycorrhizal Genomics Consortium"/>
            <person name="Kohler A."/>
            <person name="Kuo A."/>
            <person name="Nagy L.G."/>
            <person name="Floudas D."/>
            <person name="Copeland A."/>
            <person name="Barry K.W."/>
            <person name="Cichocki N."/>
            <person name="Veneault-Fourrey C."/>
            <person name="LaButti K."/>
            <person name="Lindquist E.A."/>
            <person name="Lipzen A."/>
            <person name="Lundell T."/>
            <person name="Morin E."/>
            <person name="Murat C."/>
            <person name="Riley R."/>
            <person name="Ohm R."/>
            <person name="Sun H."/>
            <person name="Tunlid A."/>
            <person name="Henrissat B."/>
            <person name="Grigoriev I.V."/>
            <person name="Hibbett D.S."/>
            <person name="Martin F."/>
        </authorList>
    </citation>
    <scope>NUCLEOTIDE SEQUENCE [LARGE SCALE GENOMIC DNA]</scope>
    <source>
        <strain evidence="15">Ve08.2h10</strain>
    </source>
</reference>
<dbReference type="STRING" id="930991.A0A0D0DYW9"/>
<dbReference type="InParanoid" id="A0A0D0DYW9"/>
<evidence type="ECO:0000259" key="12">
    <source>
        <dbReference type="Pfam" id="PF08577"/>
    </source>
</evidence>
<evidence type="ECO:0000313" key="14">
    <source>
        <dbReference type="EMBL" id="KIK95501.1"/>
    </source>
</evidence>
<keyword evidence="4" id="KW-0488">Methylation</keyword>
<dbReference type="InterPro" id="IPR021625">
    <property type="entry name" value="PI31_Prot_N"/>
</dbReference>
<reference evidence="14 15" key="1">
    <citation type="submission" date="2014-04" db="EMBL/GenBank/DDBJ databases">
        <authorList>
            <consortium name="DOE Joint Genome Institute"/>
            <person name="Kuo A."/>
            <person name="Kohler A."/>
            <person name="Jargeat P."/>
            <person name="Nagy L.G."/>
            <person name="Floudas D."/>
            <person name="Copeland A."/>
            <person name="Barry K.W."/>
            <person name="Cichocki N."/>
            <person name="Veneault-Fourrey C."/>
            <person name="LaButti K."/>
            <person name="Lindquist E.A."/>
            <person name="Lipzen A."/>
            <person name="Lundell T."/>
            <person name="Morin E."/>
            <person name="Murat C."/>
            <person name="Sun H."/>
            <person name="Tunlid A."/>
            <person name="Henrissat B."/>
            <person name="Grigoriev I.V."/>
            <person name="Hibbett D.S."/>
            <person name="Martin F."/>
            <person name="Nordberg H.P."/>
            <person name="Cantor M.N."/>
            <person name="Hua S.X."/>
        </authorList>
    </citation>
    <scope>NUCLEOTIDE SEQUENCE [LARGE SCALE GENOMIC DNA]</scope>
    <source>
        <strain evidence="14 15">Ve08.2h10</strain>
    </source>
</reference>
<evidence type="ECO:0000256" key="10">
    <source>
        <dbReference type="ARBA" id="ARBA00024805"/>
    </source>
</evidence>
<dbReference type="GO" id="GO:0004866">
    <property type="term" value="F:endopeptidase inhibitor activity"/>
    <property type="evidence" value="ECO:0007669"/>
    <property type="project" value="InterPro"/>
</dbReference>
<dbReference type="HOGENOM" id="CLU_044125_0_0_1"/>
<evidence type="ECO:0000256" key="8">
    <source>
        <dbReference type="ARBA" id="ARBA00022942"/>
    </source>
</evidence>
<dbReference type="GO" id="GO:0005783">
    <property type="term" value="C:endoplasmic reticulum"/>
    <property type="evidence" value="ECO:0007669"/>
    <property type="project" value="UniProtKB-SubCell"/>
</dbReference>
<dbReference type="InterPro" id="IPR045128">
    <property type="entry name" value="PI31-like"/>
</dbReference>
<comment type="similarity">
    <text evidence="3">Belongs to the proteasome inhibitor PI31 family.</text>
</comment>
<name>A0A0D0DYW9_9AGAM</name>
<dbReference type="Pfam" id="PF08577">
    <property type="entry name" value="PI31_Prot_C"/>
    <property type="match status" value="1"/>
</dbReference>
<evidence type="ECO:0000256" key="1">
    <source>
        <dbReference type="ARBA" id="ARBA00004240"/>
    </source>
</evidence>
<keyword evidence="15" id="KW-1185">Reference proteome</keyword>
<evidence type="ECO:0000256" key="6">
    <source>
        <dbReference type="ARBA" id="ARBA00022553"/>
    </source>
</evidence>
<gene>
    <name evidence="14" type="ORF">PAXRUDRAFT_11405</name>
</gene>
<evidence type="ECO:0000256" key="11">
    <source>
        <dbReference type="SAM" id="MobiDB-lite"/>
    </source>
</evidence>
<sequence>MATNILEPAALTTRLAAQLPASNKTLKSPNDALAALVHAILSTLAFRLIAIDDTSPPRSFPSNVLPSDWNTRESVDYTFRYRHEQSTLEFLVKIIKLGQRTLTTAIAVESDKSAHLDVSTYDFTSPSFYPYDLSEPCAQPLVHGFISSNRIADFVSQFKLKIVQKLVPGLKKEGYAEEVEDASMNAGSANLPQAVNPPPARPRPITPPEDFPYHLPSHILPENPLEIGRRDLEPFGMNPFSPPPLFPGHGGDGMFVGFDHPIFGRRGGRPDNFRGPWGGDGYLPPMGAPPGARFDPVGPNPGNPLRPTFGRRPRGGGNNTRDPDNDEFMPPGASDMFM</sequence>
<evidence type="ECO:0000256" key="9">
    <source>
        <dbReference type="ARBA" id="ARBA00022990"/>
    </source>
</evidence>
<dbReference type="PANTHER" id="PTHR13266">
    <property type="entry name" value="PROTEASOME INHIBITOR"/>
    <property type="match status" value="1"/>
</dbReference>
<dbReference type="GO" id="GO:0070628">
    <property type="term" value="F:proteasome binding"/>
    <property type="evidence" value="ECO:0007669"/>
    <property type="project" value="InterPro"/>
</dbReference>
<evidence type="ECO:0000256" key="3">
    <source>
        <dbReference type="ARBA" id="ARBA00006405"/>
    </source>
</evidence>
<keyword evidence="7" id="KW-0256">Endoplasmic reticulum</keyword>
<dbReference type="Proteomes" id="UP000054538">
    <property type="component" value="Unassembled WGS sequence"/>
</dbReference>
<feature type="domain" description="PI31 proteasome regulator C-terminal" evidence="12">
    <location>
        <begin position="227"/>
        <end position="299"/>
    </location>
</feature>
<keyword evidence="6" id="KW-0597">Phosphoprotein</keyword>
<dbReference type="OrthoDB" id="68090at2759"/>
<evidence type="ECO:0000256" key="5">
    <source>
        <dbReference type="ARBA" id="ARBA00022490"/>
    </source>
</evidence>
<feature type="domain" description="PI31 proteasome regulator N-terminal" evidence="13">
    <location>
        <begin position="23"/>
        <end position="173"/>
    </location>
</feature>
<keyword evidence="8" id="KW-0647">Proteasome</keyword>
<dbReference type="GO" id="GO:0000502">
    <property type="term" value="C:proteasome complex"/>
    <property type="evidence" value="ECO:0007669"/>
    <property type="project" value="UniProtKB-KW"/>
</dbReference>
<protein>
    <submittedName>
        <fullName evidence="14">Uncharacterized protein</fullName>
    </submittedName>
</protein>
<dbReference type="GO" id="GO:0043161">
    <property type="term" value="P:proteasome-mediated ubiquitin-dependent protein catabolic process"/>
    <property type="evidence" value="ECO:0007669"/>
    <property type="project" value="InterPro"/>
</dbReference>
<proteinExistence type="inferred from homology"/>
<evidence type="ECO:0000256" key="2">
    <source>
        <dbReference type="ARBA" id="ARBA00004496"/>
    </source>
</evidence>
<dbReference type="AlphaFoldDB" id="A0A0D0DYW9"/>